<evidence type="ECO:0000313" key="2">
    <source>
        <dbReference type="EMBL" id="CAL1407988.1"/>
    </source>
</evidence>
<reference evidence="2 3" key="1">
    <citation type="submission" date="2024-04" db="EMBL/GenBank/DDBJ databases">
        <authorList>
            <person name="Fracassetti M."/>
        </authorList>
    </citation>
    <scope>NUCLEOTIDE SEQUENCE [LARGE SCALE GENOMIC DNA]</scope>
</reference>
<keyword evidence="1" id="KW-1133">Transmembrane helix</keyword>
<evidence type="ECO:0008006" key="4">
    <source>
        <dbReference type="Google" id="ProtNLM"/>
    </source>
</evidence>
<protein>
    <recommendedName>
        <fullName evidence="4">DUF295 domain-containing protein</fullName>
    </recommendedName>
</protein>
<keyword evidence="1" id="KW-0472">Membrane</keyword>
<proteinExistence type="predicted"/>
<dbReference type="Proteomes" id="UP001497516">
    <property type="component" value="Chromosome 8"/>
</dbReference>
<keyword evidence="3" id="KW-1185">Reference proteome</keyword>
<dbReference type="EMBL" id="OZ034821">
    <property type="protein sequence ID" value="CAL1407988.1"/>
    <property type="molecule type" value="Genomic_DNA"/>
</dbReference>
<accession>A0AAV2GB98</accession>
<dbReference type="AlphaFoldDB" id="A0AAV2GB98"/>
<keyword evidence="1" id="KW-0812">Transmembrane</keyword>
<evidence type="ECO:0000256" key="1">
    <source>
        <dbReference type="SAM" id="Phobius"/>
    </source>
</evidence>
<sequence length="368" mass="41381">MIIGEDQRSWADICPDFLESIYSRLTSHVDGTHFGGVCKNWHQVHSQVAISNPLPVVIIPAKFSSSDVIEVREGRMFLQRRRESQIPEELAGADITILGRVGAWFLIRVHGGLRFYNPLLQKPKSCIYLPGEKSFRFSNFRRDPTPLPISFAFSGMPTARNMMILVVYGDRFFNAFSPKNQKFETYDFSLGGKKGQLCLGVGYKNGRFFCLFEMGDMLIFSVDENETRMLLGATKPLLPEQLQMCDNLSVVAVVAAKMNATTTDEVGELLGFTVVTHWERDHEASEKDIFRLVAVEENAMTTTTELLENDYEIASLEDGDNNRGVILVRDPLQLKRNVDGYYMIIMIDFLAIVVFLGAALLGISSSYG</sequence>
<feature type="transmembrane region" description="Helical" evidence="1">
    <location>
        <begin position="341"/>
        <end position="363"/>
    </location>
</feature>
<organism evidence="2 3">
    <name type="scientific">Linum trigynum</name>
    <dbReference type="NCBI Taxonomy" id="586398"/>
    <lineage>
        <taxon>Eukaryota</taxon>
        <taxon>Viridiplantae</taxon>
        <taxon>Streptophyta</taxon>
        <taxon>Embryophyta</taxon>
        <taxon>Tracheophyta</taxon>
        <taxon>Spermatophyta</taxon>
        <taxon>Magnoliopsida</taxon>
        <taxon>eudicotyledons</taxon>
        <taxon>Gunneridae</taxon>
        <taxon>Pentapetalae</taxon>
        <taxon>rosids</taxon>
        <taxon>fabids</taxon>
        <taxon>Malpighiales</taxon>
        <taxon>Linaceae</taxon>
        <taxon>Linum</taxon>
    </lineage>
</organism>
<gene>
    <name evidence="2" type="ORF">LTRI10_LOCUS47619</name>
</gene>
<name>A0AAV2GB98_9ROSI</name>
<evidence type="ECO:0000313" key="3">
    <source>
        <dbReference type="Proteomes" id="UP001497516"/>
    </source>
</evidence>